<feature type="domain" description="Peptidase S1" evidence="5">
    <location>
        <begin position="51"/>
        <end position="283"/>
    </location>
</feature>
<keyword evidence="6" id="KW-0812">Transmembrane</keyword>
<evidence type="ECO:0000313" key="6">
    <source>
        <dbReference type="EMBL" id="JAW11709.1"/>
    </source>
</evidence>
<dbReference type="CDD" id="cd00190">
    <property type="entry name" value="Tryp_SPc"/>
    <property type="match status" value="1"/>
</dbReference>
<name>A0A224XUQ4_9HEMI</name>
<protein>
    <submittedName>
        <fullName evidence="6">Putative transmembrane protease serine 12</fullName>
    </submittedName>
</protein>
<dbReference type="PROSITE" id="PS50240">
    <property type="entry name" value="TRYPSIN_DOM"/>
    <property type="match status" value="1"/>
</dbReference>
<dbReference type="Pfam" id="PF00089">
    <property type="entry name" value="Trypsin"/>
    <property type="match status" value="1"/>
</dbReference>
<dbReference type="InterPro" id="IPR051487">
    <property type="entry name" value="Ser/Thr_Proteases_Immune/Dev"/>
</dbReference>
<dbReference type="EMBL" id="GFTR01004717">
    <property type="protein sequence ID" value="JAW11709.1"/>
    <property type="molecule type" value="Transcribed_RNA"/>
</dbReference>
<evidence type="ECO:0000256" key="3">
    <source>
        <dbReference type="RuleBase" id="RU363034"/>
    </source>
</evidence>
<evidence type="ECO:0000256" key="1">
    <source>
        <dbReference type="ARBA" id="ARBA00023157"/>
    </source>
</evidence>
<dbReference type="PANTHER" id="PTHR24256">
    <property type="entry name" value="TRYPTASE-RELATED"/>
    <property type="match status" value="1"/>
</dbReference>
<dbReference type="SMART" id="SM00020">
    <property type="entry name" value="Tryp_SPc"/>
    <property type="match status" value="1"/>
</dbReference>
<comment type="similarity">
    <text evidence="2">Belongs to the peptidase S1 family. CLIP subfamily.</text>
</comment>
<dbReference type="PRINTS" id="PR00722">
    <property type="entry name" value="CHYMOTRYPSIN"/>
</dbReference>
<dbReference type="InterPro" id="IPR018114">
    <property type="entry name" value="TRYPSIN_HIS"/>
</dbReference>
<dbReference type="GO" id="GO:0006508">
    <property type="term" value="P:proteolysis"/>
    <property type="evidence" value="ECO:0007669"/>
    <property type="project" value="UniProtKB-KW"/>
</dbReference>
<dbReference type="AlphaFoldDB" id="A0A224XUQ4"/>
<feature type="signal peptide" evidence="4">
    <location>
        <begin position="1"/>
        <end position="18"/>
    </location>
</feature>
<keyword evidence="6" id="KW-0472">Membrane</keyword>
<accession>A0A224XUQ4</accession>
<evidence type="ECO:0000259" key="5">
    <source>
        <dbReference type="PROSITE" id="PS50240"/>
    </source>
</evidence>
<dbReference type="InterPro" id="IPR001254">
    <property type="entry name" value="Trypsin_dom"/>
</dbReference>
<keyword evidence="3" id="KW-0720">Serine protease</keyword>
<dbReference type="PROSITE" id="PS00134">
    <property type="entry name" value="TRYPSIN_HIS"/>
    <property type="match status" value="1"/>
</dbReference>
<dbReference type="InterPro" id="IPR043504">
    <property type="entry name" value="Peptidase_S1_PA_chymotrypsin"/>
</dbReference>
<dbReference type="GO" id="GO:0004252">
    <property type="term" value="F:serine-type endopeptidase activity"/>
    <property type="evidence" value="ECO:0007669"/>
    <property type="project" value="InterPro"/>
</dbReference>
<dbReference type="InterPro" id="IPR001314">
    <property type="entry name" value="Peptidase_S1A"/>
</dbReference>
<keyword evidence="1" id="KW-1015">Disulfide bond</keyword>
<organism evidence="6">
    <name type="scientific">Panstrongylus lignarius</name>
    <dbReference type="NCBI Taxonomy" id="156445"/>
    <lineage>
        <taxon>Eukaryota</taxon>
        <taxon>Metazoa</taxon>
        <taxon>Ecdysozoa</taxon>
        <taxon>Arthropoda</taxon>
        <taxon>Hexapoda</taxon>
        <taxon>Insecta</taxon>
        <taxon>Pterygota</taxon>
        <taxon>Neoptera</taxon>
        <taxon>Paraneoptera</taxon>
        <taxon>Hemiptera</taxon>
        <taxon>Heteroptera</taxon>
        <taxon>Panheteroptera</taxon>
        <taxon>Cimicomorpha</taxon>
        <taxon>Reduviidae</taxon>
        <taxon>Triatominae</taxon>
        <taxon>Panstrongylus</taxon>
    </lineage>
</organism>
<evidence type="ECO:0000256" key="4">
    <source>
        <dbReference type="SAM" id="SignalP"/>
    </source>
</evidence>
<reference evidence="6" key="1">
    <citation type="journal article" date="2018" name="PLoS Negl. Trop. Dis.">
        <title>An insight into the salivary gland and fat body transcriptome of Panstrongylus lignarius (Hemiptera: Heteroptera), the main vector of Chagas disease in Peru.</title>
        <authorList>
            <person name="Nevoa J.C."/>
            <person name="Mendes M.T."/>
            <person name="da Silva M.V."/>
            <person name="Soares S.C."/>
            <person name="Oliveira C.J.F."/>
            <person name="Ribeiro J.M.C."/>
        </authorList>
    </citation>
    <scope>NUCLEOTIDE SEQUENCE</scope>
</reference>
<evidence type="ECO:0000256" key="2">
    <source>
        <dbReference type="ARBA" id="ARBA00024195"/>
    </source>
</evidence>
<dbReference type="Gene3D" id="2.40.10.10">
    <property type="entry name" value="Trypsin-like serine proteases"/>
    <property type="match status" value="1"/>
</dbReference>
<dbReference type="InterPro" id="IPR033116">
    <property type="entry name" value="TRYPSIN_SER"/>
</dbReference>
<dbReference type="InterPro" id="IPR009003">
    <property type="entry name" value="Peptidase_S1_PA"/>
</dbReference>
<feature type="chain" id="PRO_5012894917" evidence="4">
    <location>
        <begin position="19"/>
        <end position="296"/>
    </location>
</feature>
<dbReference type="PROSITE" id="PS00135">
    <property type="entry name" value="TRYPSIN_SER"/>
    <property type="match status" value="1"/>
</dbReference>
<dbReference type="SUPFAM" id="SSF50494">
    <property type="entry name" value="Trypsin-like serine proteases"/>
    <property type="match status" value="1"/>
</dbReference>
<proteinExistence type="inferred from homology"/>
<keyword evidence="4" id="KW-0732">Signal</keyword>
<dbReference type="FunFam" id="2.40.10.10:FF:000068">
    <property type="entry name" value="transmembrane protease serine 2"/>
    <property type="match status" value="1"/>
</dbReference>
<keyword evidence="3 6" id="KW-0645">Protease</keyword>
<sequence length="296" mass="33037">MVNFMMIAMALVAAQVLAEVDQEDSSEYGSAPGKKSTTCPCGWRNEPKARILHGKETAPNEFPWMVALRSYFSNTYAKCGGAIVTRRHVITAAHCLVDMYGDLTPFAPDKVHVYAGIHNIDNNTPKETFREYRAERTFVRPEFPKNLTHDFAVIVLKEDIQFSQFVGPICLSPKNIAKADEVLTIMGWGTTDVLEYSSVLMKAKTTVLYNYHCFGEIWEICTKTKPSSTCGGDSGGPLVWLDPDTNRYTQVSLVSYGAPDCVSGPTVSTNVAYFYDYLQQIIKDTHPEVQTCIKKE</sequence>
<keyword evidence="3" id="KW-0378">Hydrolase</keyword>